<feature type="transmembrane region" description="Helical" evidence="1">
    <location>
        <begin position="31"/>
        <end position="53"/>
    </location>
</feature>
<evidence type="ECO:0000313" key="3">
    <source>
        <dbReference type="Proteomes" id="UP000236214"/>
    </source>
</evidence>
<evidence type="ECO:0000256" key="1">
    <source>
        <dbReference type="SAM" id="Phobius"/>
    </source>
</evidence>
<keyword evidence="3" id="KW-1185">Reference proteome</keyword>
<gene>
    <name evidence="2" type="ORF">TEHN7118_0905</name>
</gene>
<protein>
    <submittedName>
        <fullName evidence="2">Uncharacterized protein</fullName>
    </submittedName>
</protein>
<accession>A0A2H6DME3</accession>
<dbReference type="AlphaFoldDB" id="A0A2H6DME3"/>
<keyword evidence="1" id="KW-0812">Transmembrane</keyword>
<organism evidence="2 3">
    <name type="scientific">Tetragenococcus halophilus subsp. halophilus</name>
    <dbReference type="NCBI Taxonomy" id="1513897"/>
    <lineage>
        <taxon>Bacteria</taxon>
        <taxon>Bacillati</taxon>
        <taxon>Bacillota</taxon>
        <taxon>Bacilli</taxon>
        <taxon>Lactobacillales</taxon>
        <taxon>Enterococcaceae</taxon>
        <taxon>Tetragenococcus</taxon>
    </lineage>
</organism>
<reference evidence="2 3" key="1">
    <citation type="submission" date="2016-05" db="EMBL/GenBank/DDBJ databases">
        <title>Whole genome sequencing of Tetragenococcus halophilus subsp. halophilus NISL 7118.</title>
        <authorList>
            <person name="Shiwa Y."/>
            <person name="Nishimura I."/>
            <person name="Yoshikawa H."/>
            <person name="Koyama Y."/>
            <person name="Oguma T."/>
        </authorList>
    </citation>
    <scope>NUCLEOTIDE SEQUENCE [LARGE SCALE GENOMIC DNA]</scope>
    <source>
        <strain evidence="2 3">NISL 7118</strain>
    </source>
</reference>
<proteinExistence type="predicted"/>
<sequence length="106" mass="12372">MNALLGILFLFGIIGTWYFAEKRSNKHYRNISIGVKLLIVVLICFTPSSYFFFVTDSNMRTYRLTKMNGNFESDGLNRMFIGIVIEEMFNNYFGTEDKNIDKLKKS</sequence>
<comment type="caution">
    <text evidence="2">The sequence shown here is derived from an EMBL/GenBank/DDBJ whole genome shotgun (WGS) entry which is preliminary data.</text>
</comment>
<dbReference type="Proteomes" id="UP000236214">
    <property type="component" value="Unassembled WGS sequence"/>
</dbReference>
<dbReference type="EMBL" id="BDEC01000034">
    <property type="protein sequence ID" value="GBD68099.1"/>
    <property type="molecule type" value="Genomic_DNA"/>
</dbReference>
<dbReference type="RefSeq" id="WP_146049092.1">
    <property type="nucleotide sequence ID" value="NZ_BDEB01000134.1"/>
</dbReference>
<evidence type="ECO:0000313" key="2">
    <source>
        <dbReference type="EMBL" id="GBD68099.1"/>
    </source>
</evidence>
<keyword evidence="1" id="KW-1133">Transmembrane helix</keyword>
<keyword evidence="1" id="KW-0472">Membrane</keyword>
<name>A0A2H6DME3_TETHA</name>